<evidence type="ECO:0000256" key="1">
    <source>
        <dbReference type="SAM" id="Phobius"/>
    </source>
</evidence>
<keyword evidence="1" id="KW-0812">Transmembrane</keyword>
<reference evidence="2" key="1">
    <citation type="submission" date="2015-07" db="EMBL/GenBank/DDBJ databases">
        <title>Adaptation to a free-living lifestyle via gene acquisitions in the diplomonad Trepomonas sp. PC1.</title>
        <authorList>
            <person name="Xu F."/>
            <person name="Jerlstrom-Hultqvist J."/>
            <person name="Kolisko M."/>
            <person name="Simpson A.G.B."/>
            <person name="Roger A.J."/>
            <person name="Svard S.G."/>
            <person name="Andersson J.O."/>
        </authorList>
    </citation>
    <scope>NUCLEOTIDE SEQUENCE</scope>
    <source>
        <strain evidence="2">PC1</strain>
    </source>
</reference>
<gene>
    <name evidence="2" type="ORF">TPC1_31055</name>
</gene>
<evidence type="ECO:0008006" key="3">
    <source>
        <dbReference type="Google" id="ProtNLM"/>
    </source>
</evidence>
<accession>A0A146JXK7</accession>
<feature type="non-terminal residue" evidence="2">
    <location>
        <position position="423"/>
    </location>
</feature>
<proteinExistence type="predicted"/>
<protein>
    <recommendedName>
        <fullName evidence="3">Transmembrane protein</fullName>
    </recommendedName>
</protein>
<dbReference type="EMBL" id="GDID01007156">
    <property type="protein sequence ID" value="JAP89450.1"/>
    <property type="molecule type" value="Transcribed_RNA"/>
</dbReference>
<keyword evidence="1" id="KW-1133">Transmembrane helix</keyword>
<keyword evidence="1" id="KW-0472">Membrane</keyword>
<dbReference type="AlphaFoldDB" id="A0A146JXK7"/>
<sequence>PPFNVSLNSSCTLTLNDSRFSFETFKVNCAVFSQQFTVTPVAPLFLVSLASGHLLTTQTTINCSDQALAVRAASYQFFKSTTIECTAKALSYQPESFSYKTIHNGTKLLQLNQLFDRNLTVLNNVSKEGIKGIVVTFTCDGESPFKMKTNKFGVIFFKVAMNSSVCAVSHNKKFSYQQSQAKIYRQSNPVLELVQIVGIVVEIPENQFKQSLGQPIIYYNERLQRVINETKISNYSYQHKNIILNDIVKITIPSFDQFKTKTQTVTVMKDLQYVTVQLEPFAYNYLNISVDFNNSCYKEVKLKIFNKKQLLIENLTHGCVFNTMNLENADYFVVNQKYQLEVFASGFLVRKTEFTMEQKQQMQIFMIKSEIEWKVVAQGLGAAMGYILVCVGSVFVVGRNKGNEMTKQEEELDEDALMVKYME</sequence>
<name>A0A146JXK7_9EUKA</name>
<evidence type="ECO:0000313" key="2">
    <source>
        <dbReference type="EMBL" id="JAP89450.1"/>
    </source>
</evidence>
<feature type="non-terminal residue" evidence="2">
    <location>
        <position position="1"/>
    </location>
</feature>
<feature type="transmembrane region" description="Helical" evidence="1">
    <location>
        <begin position="375"/>
        <end position="397"/>
    </location>
</feature>
<organism evidence="2">
    <name type="scientific">Trepomonas sp. PC1</name>
    <dbReference type="NCBI Taxonomy" id="1076344"/>
    <lineage>
        <taxon>Eukaryota</taxon>
        <taxon>Metamonada</taxon>
        <taxon>Diplomonadida</taxon>
        <taxon>Hexamitidae</taxon>
        <taxon>Hexamitinae</taxon>
        <taxon>Trepomonas</taxon>
    </lineage>
</organism>